<accession>A0A391P0R9</accession>
<keyword evidence="2" id="KW-1185">Reference proteome</keyword>
<proteinExistence type="predicted"/>
<sequence>MCWGRTGGVSPVEQAIQYVGAFAALDPSALGSGFGAQDTIALKEPGFGRVIKRYARPGQARE</sequence>
<evidence type="ECO:0000313" key="1">
    <source>
        <dbReference type="EMBL" id="GCA64013.1"/>
    </source>
</evidence>
<evidence type="ECO:0000313" key="2">
    <source>
        <dbReference type="Proteomes" id="UP000265618"/>
    </source>
</evidence>
<dbReference type="Proteomes" id="UP000265618">
    <property type="component" value="Unassembled WGS sequence"/>
</dbReference>
<comment type="caution">
    <text evidence="1">The sequence shown here is derived from an EMBL/GenBank/DDBJ whole genome shotgun (WGS) entry which is preliminary data.</text>
</comment>
<feature type="non-terminal residue" evidence="1">
    <location>
        <position position="1"/>
    </location>
</feature>
<organism evidence="1 2">
    <name type="scientific">Kipferlia bialata</name>
    <dbReference type="NCBI Taxonomy" id="797122"/>
    <lineage>
        <taxon>Eukaryota</taxon>
        <taxon>Metamonada</taxon>
        <taxon>Carpediemonas-like organisms</taxon>
        <taxon>Kipferlia</taxon>
    </lineage>
</organism>
<reference evidence="1 2" key="1">
    <citation type="journal article" date="2018" name="PLoS ONE">
        <title>The draft genome of Kipferlia bialata reveals reductive genome evolution in fornicate parasites.</title>
        <authorList>
            <person name="Tanifuji G."/>
            <person name="Takabayashi S."/>
            <person name="Kume K."/>
            <person name="Takagi M."/>
            <person name="Nakayama T."/>
            <person name="Kamikawa R."/>
            <person name="Inagaki Y."/>
            <person name="Hashimoto T."/>
        </authorList>
    </citation>
    <scope>NUCLEOTIDE SEQUENCE [LARGE SCALE GENOMIC DNA]</scope>
    <source>
        <strain evidence="1">NY0173</strain>
    </source>
</reference>
<dbReference type="EMBL" id="BDIP01005855">
    <property type="protein sequence ID" value="GCA64013.1"/>
    <property type="molecule type" value="Genomic_DNA"/>
</dbReference>
<protein>
    <submittedName>
        <fullName evidence="1">Uncharacterized protein</fullName>
    </submittedName>
</protein>
<gene>
    <name evidence="1" type="ORF">KIPB_012865</name>
</gene>
<name>A0A391P0R9_9EUKA</name>
<dbReference type="AlphaFoldDB" id="A0A391P0R9"/>